<reference evidence="1 2" key="1">
    <citation type="submission" date="2018-07" db="EMBL/GenBank/DDBJ databases">
        <title>Streptomyces species from bats.</title>
        <authorList>
            <person name="Dunlap C."/>
        </authorList>
    </citation>
    <scope>NUCLEOTIDE SEQUENCE [LARGE SCALE GENOMIC DNA]</scope>
    <source>
        <strain evidence="1 2">AC230</strain>
    </source>
</reference>
<dbReference type="AlphaFoldDB" id="A0A370B9U5"/>
<accession>A0A370B9U5</accession>
<keyword evidence="2" id="KW-1185">Reference proteome</keyword>
<comment type="caution">
    <text evidence="1">The sequence shown here is derived from an EMBL/GenBank/DDBJ whole genome shotgun (WGS) entry which is preliminary data.</text>
</comment>
<proteinExistence type="predicted"/>
<evidence type="ECO:0000313" key="2">
    <source>
        <dbReference type="Proteomes" id="UP000253741"/>
    </source>
</evidence>
<dbReference type="EMBL" id="QQNA01000053">
    <property type="protein sequence ID" value="RDG38567.1"/>
    <property type="molecule type" value="Genomic_DNA"/>
</dbReference>
<sequence>MTEASVPVWGTTPQGAPEGFFGRVTPAGRPQTVPFAASAGGTALGGSYASLPAGGVGRGEPVVGLS</sequence>
<gene>
    <name evidence="1" type="ORF">DVH02_08230</name>
</gene>
<name>A0A370B9U5_9ACTN</name>
<dbReference type="Proteomes" id="UP000253741">
    <property type="component" value="Unassembled WGS sequence"/>
</dbReference>
<evidence type="ECO:0000313" key="1">
    <source>
        <dbReference type="EMBL" id="RDG38567.1"/>
    </source>
</evidence>
<protein>
    <submittedName>
        <fullName evidence="1">Uncharacterized protein</fullName>
    </submittedName>
</protein>
<organism evidence="1 2">
    <name type="scientific">Streptomyces corynorhini</name>
    <dbReference type="NCBI Taxonomy" id="2282652"/>
    <lineage>
        <taxon>Bacteria</taxon>
        <taxon>Bacillati</taxon>
        <taxon>Actinomycetota</taxon>
        <taxon>Actinomycetes</taxon>
        <taxon>Kitasatosporales</taxon>
        <taxon>Streptomycetaceae</taxon>
        <taxon>Streptomyces</taxon>
    </lineage>
</organism>